<evidence type="ECO:0000313" key="1">
    <source>
        <dbReference type="EMBL" id="NQV66409.1"/>
    </source>
</evidence>
<dbReference type="NCBIfam" id="TIGR01484">
    <property type="entry name" value="HAD-SF-IIB"/>
    <property type="match status" value="1"/>
</dbReference>
<dbReference type="GO" id="GO:0016791">
    <property type="term" value="F:phosphatase activity"/>
    <property type="evidence" value="ECO:0007669"/>
    <property type="project" value="TreeGrafter"/>
</dbReference>
<dbReference type="Proteomes" id="UP000754644">
    <property type="component" value="Unassembled WGS sequence"/>
</dbReference>
<organism evidence="1 2">
    <name type="scientific">SAR86 cluster bacterium</name>
    <dbReference type="NCBI Taxonomy" id="2030880"/>
    <lineage>
        <taxon>Bacteria</taxon>
        <taxon>Pseudomonadati</taxon>
        <taxon>Pseudomonadota</taxon>
        <taxon>Gammaproteobacteria</taxon>
        <taxon>SAR86 cluster</taxon>
    </lineage>
</organism>
<name>A0A972VY33_9GAMM</name>
<proteinExistence type="predicted"/>
<dbReference type="AlphaFoldDB" id="A0A972VY33"/>
<dbReference type="PANTHER" id="PTHR10000">
    <property type="entry name" value="PHOSPHOSERINE PHOSPHATASE"/>
    <property type="match status" value="1"/>
</dbReference>
<dbReference type="Gene3D" id="3.30.1240.10">
    <property type="match status" value="1"/>
</dbReference>
<evidence type="ECO:0000313" key="2">
    <source>
        <dbReference type="Proteomes" id="UP000754644"/>
    </source>
</evidence>
<dbReference type="Pfam" id="PF08282">
    <property type="entry name" value="Hydrolase_3"/>
    <property type="match status" value="1"/>
</dbReference>
<dbReference type="InterPro" id="IPR006379">
    <property type="entry name" value="HAD-SF_hydro_IIB"/>
</dbReference>
<dbReference type="InterPro" id="IPR023214">
    <property type="entry name" value="HAD_sf"/>
</dbReference>
<dbReference type="SUPFAM" id="SSF56784">
    <property type="entry name" value="HAD-like"/>
    <property type="match status" value="1"/>
</dbReference>
<dbReference type="InterPro" id="IPR036412">
    <property type="entry name" value="HAD-like_sf"/>
</dbReference>
<dbReference type="GO" id="GO:0005829">
    <property type="term" value="C:cytosol"/>
    <property type="evidence" value="ECO:0007669"/>
    <property type="project" value="TreeGrafter"/>
</dbReference>
<accession>A0A972VY33</accession>
<dbReference type="EMBL" id="JABMOJ010000515">
    <property type="protein sequence ID" value="NQV66409.1"/>
    <property type="molecule type" value="Genomic_DNA"/>
</dbReference>
<reference evidence="1" key="1">
    <citation type="submission" date="2020-05" db="EMBL/GenBank/DDBJ databases">
        <title>Sulfur intermediates as new biogeochemical hubs in an aquatic model microbial ecosystem.</title>
        <authorList>
            <person name="Vigneron A."/>
        </authorList>
    </citation>
    <scope>NUCLEOTIDE SEQUENCE</scope>
    <source>
        <strain evidence="1">Bin.250</strain>
    </source>
</reference>
<dbReference type="Gene3D" id="3.40.50.1000">
    <property type="entry name" value="HAD superfamily/HAD-like"/>
    <property type="match status" value="1"/>
</dbReference>
<gene>
    <name evidence="1" type="ORF">HQ497_13695</name>
</gene>
<dbReference type="GO" id="GO:0000287">
    <property type="term" value="F:magnesium ion binding"/>
    <property type="evidence" value="ECO:0007669"/>
    <property type="project" value="TreeGrafter"/>
</dbReference>
<protein>
    <submittedName>
        <fullName evidence="1">HAD family phosphatase</fullName>
    </submittedName>
</protein>
<dbReference type="PANTHER" id="PTHR10000:SF8">
    <property type="entry name" value="HAD SUPERFAMILY HYDROLASE-LIKE, TYPE 3"/>
    <property type="match status" value="1"/>
</dbReference>
<comment type="caution">
    <text evidence="1">The sequence shown here is derived from an EMBL/GenBank/DDBJ whole genome shotgun (WGS) entry which is preliminary data.</text>
</comment>
<sequence>MSYTALAIDLDGTLLVGEDLSARNRDAVAAAHAAGLAIIIATARWRHMAQRIADQIGLAQPIIACSGAQVYLPDSQRDIFDHRLPAAFVAELYALCNEQRCVATVTVADEVLLKLDGEPNQGLLSPEMRWVPQLSTTAHAAPRIAAIQGSAINEIIKGDLKLRYADQVNVYDSIGPNGKIIITITAKAANKGEALLASCQHLGIQPAQVITFGDAENDIEMFKVSGASVAMGQASDAVKAAATVVTAANTEDGVAQAIDRILRTGAP</sequence>